<gene>
    <name evidence="10" type="ORF">ACFY1D_19750</name>
</gene>
<evidence type="ECO:0000256" key="2">
    <source>
        <dbReference type="ARBA" id="ARBA00022801"/>
    </source>
</evidence>
<reference evidence="10 11" key="1">
    <citation type="submission" date="2024-10" db="EMBL/GenBank/DDBJ databases">
        <title>The Natural Products Discovery Center: Release of the First 8490 Sequenced Strains for Exploring Actinobacteria Biosynthetic Diversity.</title>
        <authorList>
            <person name="Kalkreuter E."/>
            <person name="Kautsar S.A."/>
            <person name="Yang D."/>
            <person name="Bader C.D."/>
            <person name="Teijaro C.N."/>
            <person name="Fluegel L."/>
            <person name="Davis C.M."/>
            <person name="Simpson J.R."/>
            <person name="Lauterbach L."/>
            <person name="Steele A.D."/>
            <person name="Gui C."/>
            <person name="Meng S."/>
            <person name="Li G."/>
            <person name="Viehrig K."/>
            <person name="Ye F."/>
            <person name="Su P."/>
            <person name="Kiefer A.F."/>
            <person name="Nichols A."/>
            <person name="Cepeda A.J."/>
            <person name="Yan W."/>
            <person name="Fan B."/>
            <person name="Jiang Y."/>
            <person name="Adhikari A."/>
            <person name="Zheng C.-J."/>
            <person name="Schuster L."/>
            <person name="Cowan T.M."/>
            <person name="Smanski M.J."/>
            <person name="Chevrette M.G."/>
            <person name="De Carvalho L.P.S."/>
            <person name="Shen B."/>
        </authorList>
    </citation>
    <scope>NUCLEOTIDE SEQUENCE [LARGE SCALE GENOMIC DNA]</scope>
    <source>
        <strain evidence="10 11">NPDC001390</strain>
    </source>
</reference>
<keyword evidence="11" id="KW-1185">Reference proteome</keyword>
<evidence type="ECO:0000313" key="10">
    <source>
        <dbReference type="EMBL" id="MFF4523627.1"/>
    </source>
</evidence>
<evidence type="ECO:0000256" key="8">
    <source>
        <dbReference type="PROSITE-ProRule" id="PRU10057"/>
    </source>
</evidence>
<dbReference type="EC" id="3.2.1.-" evidence="9"/>
<dbReference type="RefSeq" id="WP_351082594.1">
    <property type="nucleotide sequence ID" value="NZ_JBEOZG010000017.1"/>
</dbReference>
<keyword evidence="2 9" id="KW-0378">Hydrolase</keyword>
<dbReference type="InterPro" id="IPR001524">
    <property type="entry name" value="Glyco_hydro_6_CS"/>
</dbReference>
<comment type="similarity">
    <text evidence="9">Belongs to the glycosyl hydrolase family 6.</text>
</comment>
<keyword evidence="1" id="KW-0732">Signal</keyword>
<dbReference type="InterPro" id="IPR016288">
    <property type="entry name" value="Beta_cellobiohydrolase"/>
</dbReference>
<dbReference type="SUPFAM" id="SSF51989">
    <property type="entry name" value="Glycosyl hydrolases family 6, cellulases"/>
    <property type="match status" value="1"/>
</dbReference>
<protein>
    <recommendedName>
        <fullName evidence="9">Glucanase</fullName>
        <ecNumber evidence="9">3.2.1.-</ecNumber>
    </recommendedName>
</protein>
<dbReference type="PIRSF" id="PIRSF001100">
    <property type="entry name" value="Beta_cellobiohydrolase"/>
    <property type="match status" value="1"/>
</dbReference>
<evidence type="ECO:0000256" key="1">
    <source>
        <dbReference type="ARBA" id="ARBA00022729"/>
    </source>
</evidence>
<evidence type="ECO:0000256" key="9">
    <source>
        <dbReference type="RuleBase" id="RU361186"/>
    </source>
</evidence>
<organism evidence="10 11">
    <name type="scientific">Streptomyces bluensis</name>
    <dbReference type="NCBI Taxonomy" id="33897"/>
    <lineage>
        <taxon>Bacteria</taxon>
        <taxon>Bacillati</taxon>
        <taxon>Actinomycetota</taxon>
        <taxon>Actinomycetes</taxon>
        <taxon>Kitasatosporales</taxon>
        <taxon>Streptomycetaceae</taxon>
        <taxon>Streptomyces</taxon>
    </lineage>
</organism>
<dbReference type="Gene3D" id="3.20.20.40">
    <property type="entry name" value="1, 4-beta cellobiohydrolase"/>
    <property type="match status" value="1"/>
</dbReference>
<evidence type="ECO:0000256" key="7">
    <source>
        <dbReference type="ARBA" id="ARBA00023326"/>
    </source>
</evidence>
<keyword evidence="7 9" id="KW-0624">Polysaccharide degradation</keyword>
<evidence type="ECO:0000256" key="6">
    <source>
        <dbReference type="ARBA" id="ARBA00023295"/>
    </source>
</evidence>
<evidence type="ECO:0000313" key="11">
    <source>
        <dbReference type="Proteomes" id="UP001602058"/>
    </source>
</evidence>
<evidence type="ECO:0000256" key="4">
    <source>
        <dbReference type="ARBA" id="ARBA00023157"/>
    </source>
</evidence>
<dbReference type="EMBL" id="JBIAWJ010000009">
    <property type="protein sequence ID" value="MFF4523627.1"/>
    <property type="molecule type" value="Genomic_DNA"/>
</dbReference>
<keyword evidence="6 9" id="KW-0326">Glycosidase</keyword>
<dbReference type="Pfam" id="PF01341">
    <property type="entry name" value="Glyco_hydro_6"/>
    <property type="match status" value="1"/>
</dbReference>
<keyword evidence="5 9" id="KW-0119">Carbohydrate metabolism</keyword>
<dbReference type="PANTHER" id="PTHR34876">
    <property type="match status" value="1"/>
</dbReference>
<dbReference type="PROSITE" id="PS00656">
    <property type="entry name" value="GLYCOSYL_HYDROL_F6_2"/>
    <property type="match status" value="1"/>
</dbReference>
<sequence length="355" mass="38041">MYTPASPYVRPGTPDPGRTYPHAWRVRVTALLSALGLLVTLATAATTAPFFSAPGVGAATPLVLPPPRFAADTRLYTDPDTPAALWVHENAGDPRAAVIAKHIADRPQASWFTDPDPLKVTEQVRAVIDATRARDALPVLVAYAVHRRDCSGHSSGGTGDPTAYREWVRAFARGIGPGSAAVILEPDALALADCLSPRERLERYEALSYAGRVLRREAPNARVYYDAGNSAWHPARTMADRLRRAGVTRYGDGISLNVSNFNRTGDEIRYGYAVIGDLADARLTMVIDTSRNGAGPGRGHHPCDPPGRRLGHAPTTDTGVRGVDAYLWVKPPGQADGCAAAPGTFDAQYAYLLAR</sequence>
<keyword evidence="3 9" id="KW-0136">Cellulose degradation</keyword>
<keyword evidence="4" id="KW-1015">Disulfide bond</keyword>
<evidence type="ECO:0000256" key="3">
    <source>
        <dbReference type="ARBA" id="ARBA00023001"/>
    </source>
</evidence>
<dbReference type="PRINTS" id="PR00733">
    <property type="entry name" value="GLHYDRLASE6"/>
</dbReference>
<proteinExistence type="inferred from homology"/>
<dbReference type="GO" id="GO:0016787">
    <property type="term" value="F:hydrolase activity"/>
    <property type="evidence" value="ECO:0007669"/>
    <property type="project" value="UniProtKB-KW"/>
</dbReference>
<evidence type="ECO:0000256" key="5">
    <source>
        <dbReference type="ARBA" id="ARBA00023277"/>
    </source>
</evidence>
<accession>A0ABW6UJM5</accession>
<feature type="active site" description="Proton donor" evidence="8">
    <location>
        <position position="187"/>
    </location>
</feature>
<dbReference type="PANTHER" id="PTHR34876:SF4">
    <property type="entry name" value="1,4-BETA-D-GLUCAN CELLOBIOHYDROLASE C-RELATED"/>
    <property type="match status" value="1"/>
</dbReference>
<name>A0ABW6UJM5_9ACTN</name>
<dbReference type="InterPro" id="IPR036434">
    <property type="entry name" value="Beta_cellobiohydrolase_sf"/>
</dbReference>
<comment type="caution">
    <text evidence="10">The sequence shown here is derived from an EMBL/GenBank/DDBJ whole genome shotgun (WGS) entry which is preliminary data.</text>
</comment>
<dbReference type="Proteomes" id="UP001602058">
    <property type="component" value="Unassembled WGS sequence"/>
</dbReference>